<organism evidence="2 4">
    <name type="scientific">Aeromonas veronii</name>
    <dbReference type="NCBI Taxonomy" id="654"/>
    <lineage>
        <taxon>Bacteria</taxon>
        <taxon>Pseudomonadati</taxon>
        <taxon>Pseudomonadota</taxon>
        <taxon>Gammaproteobacteria</taxon>
        <taxon>Aeromonadales</taxon>
        <taxon>Aeromonadaceae</taxon>
        <taxon>Aeromonas</taxon>
    </lineage>
</organism>
<dbReference type="EMBL" id="SSUX01000005">
    <property type="protein sequence ID" value="THJ45731.1"/>
    <property type="molecule type" value="Genomic_DNA"/>
</dbReference>
<dbReference type="Pfam" id="PF22302">
    <property type="entry name" value="DUF6968"/>
    <property type="match status" value="1"/>
</dbReference>
<name>A0A0T6SE62_AERVE</name>
<dbReference type="Proteomes" id="UP000309618">
    <property type="component" value="Unassembled WGS sequence"/>
</dbReference>
<evidence type="ECO:0000313" key="2">
    <source>
        <dbReference type="EMBL" id="THJ45731.1"/>
    </source>
</evidence>
<dbReference type="OrthoDB" id="5587883at2"/>
<feature type="domain" description="DUF6968" evidence="1">
    <location>
        <begin position="15"/>
        <end position="77"/>
    </location>
</feature>
<proteinExistence type="predicted"/>
<dbReference type="OMA" id="DAGWHFY"/>
<dbReference type="InterPro" id="IPR054241">
    <property type="entry name" value="DUF6968"/>
</dbReference>
<evidence type="ECO:0000313" key="3">
    <source>
        <dbReference type="EMBL" id="TYD42061.1"/>
    </source>
</evidence>
<dbReference type="eggNOG" id="ENOG5032YX7">
    <property type="taxonomic scope" value="Bacteria"/>
</dbReference>
<protein>
    <recommendedName>
        <fullName evidence="1">DUF6968 domain-containing protein</fullName>
    </recommendedName>
</protein>
<dbReference type="Proteomes" id="UP000323129">
    <property type="component" value="Unassembled WGS sequence"/>
</dbReference>
<dbReference type="RefSeq" id="WP_005355042.1">
    <property type="nucleotide sequence ID" value="NZ_AP022281.1"/>
</dbReference>
<dbReference type="EMBL" id="NQMC01000058">
    <property type="protein sequence ID" value="TYD42061.1"/>
    <property type="molecule type" value="Genomic_DNA"/>
</dbReference>
<sequence length="105" mass="11570">MKNAIVTARFDAISTEGEQLTLKIAIKAPEPDPKSASGDWRCKVKLAGLSDKTFIYGIDSLQALSLAIKFVETELRAFSDAGWQFYLPNCPDHPIDMSACYFPAL</sequence>
<reference evidence="2 4" key="2">
    <citation type="submission" date="2019-04" db="EMBL/GenBank/DDBJ databases">
        <title>Comparative genomics of Aeromonas veronii strains pathogenic to fish.</title>
        <authorList>
            <person name="Cascarano M.C."/>
            <person name="Smyrli M."/>
            <person name="Katharios P."/>
        </authorList>
    </citation>
    <scope>NUCLEOTIDE SEQUENCE [LARGE SCALE GENOMIC DNA]</scope>
    <source>
        <strain evidence="2 4">XU1</strain>
    </source>
</reference>
<dbReference type="AlphaFoldDB" id="A0A0T6SE62"/>
<dbReference type="KEGG" id="avo:AMS64_21110"/>
<dbReference type="GeneID" id="60845550"/>
<accession>A0A0T6SE62</accession>
<reference evidence="3 5" key="1">
    <citation type="submission" date="2017-08" db="EMBL/GenBank/DDBJ databases">
        <title>Aeromonas veronii bv sobria strain NS22 whole genome sequencing.</title>
        <authorList>
            <person name="Katharios P."/>
            <person name="Ha V.Q."/>
            <person name="Smyrli M."/>
        </authorList>
    </citation>
    <scope>NUCLEOTIDE SEQUENCE [LARGE SCALE GENOMIC DNA]</scope>
    <source>
        <strain evidence="3 5">NS22</strain>
    </source>
</reference>
<comment type="caution">
    <text evidence="2">The sequence shown here is derived from an EMBL/GenBank/DDBJ whole genome shotgun (WGS) entry which is preliminary data.</text>
</comment>
<evidence type="ECO:0000313" key="5">
    <source>
        <dbReference type="Proteomes" id="UP000323129"/>
    </source>
</evidence>
<gene>
    <name evidence="3" type="ORF">CJF24_17015</name>
    <name evidence="2" type="ORF">E8Q35_08560</name>
</gene>
<evidence type="ECO:0000313" key="4">
    <source>
        <dbReference type="Proteomes" id="UP000309618"/>
    </source>
</evidence>
<evidence type="ECO:0000259" key="1">
    <source>
        <dbReference type="Pfam" id="PF22302"/>
    </source>
</evidence>
<keyword evidence="5" id="KW-1185">Reference proteome</keyword>